<dbReference type="EMBL" id="GG745369">
    <property type="protein sequence ID" value="KNE70995.1"/>
    <property type="molecule type" value="Genomic_DNA"/>
</dbReference>
<keyword evidence="2" id="KW-1185">Reference proteome</keyword>
<dbReference type="Proteomes" id="UP000054350">
    <property type="component" value="Unassembled WGS sequence"/>
</dbReference>
<dbReference type="AlphaFoldDB" id="A0A0L0T8F6"/>
<proteinExistence type="predicted"/>
<evidence type="ECO:0008006" key="3">
    <source>
        <dbReference type="Google" id="ProtNLM"/>
    </source>
</evidence>
<accession>A0A0L0T8F6</accession>
<sequence>MAETHNVLAQEASSAATPPLTVCVETIATARAKDAPPDSALGDNVVDRPLLDVPRTELDHDQGIVIEPTETVVCGKSALGIVHAQACSDAPHAGVQTTLTLADDGAATDAPTATTTGGSTAATALLLPELLADILVYMPVASGSLCAAARTNRLWYTAVTRHMNAIYLSLLSTARINPGDDTVYHPSLVDPTLRRIATPTTFYHICVTRGFIARILAHDPIPTRSLGRLFRAFHYFHAWRPDETKVRALFTAVAVQRQPLPAAIHAAVAGTVTHALLLDAFVLASTRACHMGVVWAAMERLVERDARAALDYLAALVGAGARGTPPTAARVPPLVLEAWRDRERGMLRSDVDADAHVRLVRGQQVEVEKVPELTPLAWLALVQAQLADVDRRVLLNVNAWSVRWIAVVQQVQADRAWPKQPGKAPVAGVQVVPPAATQRWMQTSLLSPACIDCGIVRLLAALDPARLRSWEAILHQILACTNRWLGIVGAVSRIIDSVREHVVATKALPAAMTPAAGATGAIDPAAPAPHGADLTATLLSVVLVDALVTV</sequence>
<dbReference type="OrthoDB" id="5587627at2759"/>
<reference evidence="2" key="2">
    <citation type="submission" date="2009-11" db="EMBL/GenBank/DDBJ databases">
        <title>The Genome Sequence of Allomyces macrogynus strain ATCC 38327.</title>
        <authorList>
            <consortium name="The Broad Institute Genome Sequencing Platform"/>
            <person name="Russ C."/>
            <person name="Cuomo C."/>
            <person name="Shea T."/>
            <person name="Young S.K."/>
            <person name="Zeng Q."/>
            <person name="Koehrsen M."/>
            <person name="Haas B."/>
            <person name="Borodovsky M."/>
            <person name="Guigo R."/>
            <person name="Alvarado L."/>
            <person name="Berlin A."/>
            <person name="Borenstein D."/>
            <person name="Chen Z."/>
            <person name="Engels R."/>
            <person name="Freedman E."/>
            <person name="Gellesch M."/>
            <person name="Goldberg J."/>
            <person name="Griggs A."/>
            <person name="Gujja S."/>
            <person name="Heiman D."/>
            <person name="Hepburn T."/>
            <person name="Howarth C."/>
            <person name="Jen D."/>
            <person name="Larson L."/>
            <person name="Lewis B."/>
            <person name="Mehta T."/>
            <person name="Park D."/>
            <person name="Pearson M."/>
            <person name="Roberts A."/>
            <person name="Saif S."/>
            <person name="Shenoy N."/>
            <person name="Sisk P."/>
            <person name="Stolte C."/>
            <person name="Sykes S."/>
            <person name="Walk T."/>
            <person name="White J."/>
            <person name="Yandava C."/>
            <person name="Burger G."/>
            <person name="Gray M.W."/>
            <person name="Holland P.W.H."/>
            <person name="King N."/>
            <person name="Lang F.B.F."/>
            <person name="Roger A.J."/>
            <person name="Ruiz-Trillo I."/>
            <person name="Lander E."/>
            <person name="Nusbaum C."/>
        </authorList>
    </citation>
    <scope>NUCLEOTIDE SEQUENCE [LARGE SCALE GENOMIC DNA]</scope>
    <source>
        <strain evidence="2">ATCC 38327</strain>
    </source>
</reference>
<evidence type="ECO:0000313" key="2">
    <source>
        <dbReference type="Proteomes" id="UP000054350"/>
    </source>
</evidence>
<dbReference type="VEuPathDB" id="FungiDB:AMAG_15253"/>
<name>A0A0L0T8F6_ALLM3</name>
<protein>
    <recommendedName>
        <fullName evidence="3">F-box domain-containing protein</fullName>
    </recommendedName>
</protein>
<evidence type="ECO:0000313" key="1">
    <source>
        <dbReference type="EMBL" id="KNE70995.1"/>
    </source>
</evidence>
<reference evidence="1 2" key="1">
    <citation type="submission" date="2009-11" db="EMBL/GenBank/DDBJ databases">
        <title>Annotation of Allomyces macrogynus ATCC 38327.</title>
        <authorList>
            <consortium name="The Broad Institute Genome Sequencing Platform"/>
            <person name="Russ C."/>
            <person name="Cuomo C."/>
            <person name="Burger G."/>
            <person name="Gray M.W."/>
            <person name="Holland P.W.H."/>
            <person name="King N."/>
            <person name="Lang F.B.F."/>
            <person name="Roger A.J."/>
            <person name="Ruiz-Trillo I."/>
            <person name="Young S.K."/>
            <person name="Zeng Q."/>
            <person name="Gargeya S."/>
            <person name="Fitzgerald M."/>
            <person name="Haas B."/>
            <person name="Abouelleil A."/>
            <person name="Alvarado L."/>
            <person name="Arachchi H.M."/>
            <person name="Berlin A."/>
            <person name="Chapman S.B."/>
            <person name="Gearin G."/>
            <person name="Goldberg J."/>
            <person name="Griggs A."/>
            <person name="Gujja S."/>
            <person name="Hansen M."/>
            <person name="Heiman D."/>
            <person name="Howarth C."/>
            <person name="Larimer J."/>
            <person name="Lui A."/>
            <person name="MacDonald P.J.P."/>
            <person name="McCowen C."/>
            <person name="Montmayeur A."/>
            <person name="Murphy C."/>
            <person name="Neiman D."/>
            <person name="Pearson M."/>
            <person name="Priest M."/>
            <person name="Roberts A."/>
            <person name="Saif S."/>
            <person name="Shea T."/>
            <person name="Sisk P."/>
            <person name="Stolte C."/>
            <person name="Sykes S."/>
            <person name="Wortman J."/>
            <person name="Nusbaum C."/>
            <person name="Birren B."/>
        </authorList>
    </citation>
    <scope>NUCLEOTIDE SEQUENCE [LARGE SCALE GENOMIC DNA]</scope>
    <source>
        <strain evidence="1 2">ATCC 38327</strain>
    </source>
</reference>
<organism evidence="1 2">
    <name type="scientific">Allomyces macrogynus (strain ATCC 38327)</name>
    <name type="common">Allomyces javanicus var. macrogynus</name>
    <dbReference type="NCBI Taxonomy" id="578462"/>
    <lineage>
        <taxon>Eukaryota</taxon>
        <taxon>Fungi</taxon>
        <taxon>Fungi incertae sedis</taxon>
        <taxon>Blastocladiomycota</taxon>
        <taxon>Blastocladiomycetes</taxon>
        <taxon>Blastocladiales</taxon>
        <taxon>Blastocladiaceae</taxon>
        <taxon>Allomyces</taxon>
    </lineage>
</organism>
<gene>
    <name evidence="1" type="ORF">AMAG_15253</name>
</gene>